<proteinExistence type="predicted"/>
<evidence type="ECO:0000313" key="1">
    <source>
        <dbReference type="EMBL" id="KKK79861.1"/>
    </source>
</evidence>
<accession>A0A0F9B5Q9</accession>
<name>A0A0F9B5Q9_9ZZZZ</name>
<sequence length="86" mass="9553">MRIIYSNLLDNYTLTESQEDANYPVENVQDIRLAKVWRTETASAASVVISAGSAALAVFQATTNLVSDPEDLTTANWEERELAEME</sequence>
<dbReference type="AlphaFoldDB" id="A0A0F9B5Q9"/>
<comment type="caution">
    <text evidence="1">The sequence shown here is derived from an EMBL/GenBank/DDBJ whole genome shotgun (WGS) entry which is preliminary data.</text>
</comment>
<reference evidence="1" key="1">
    <citation type="journal article" date="2015" name="Nature">
        <title>Complex archaea that bridge the gap between prokaryotes and eukaryotes.</title>
        <authorList>
            <person name="Spang A."/>
            <person name="Saw J.H."/>
            <person name="Jorgensen S.L."/>
            <person name="Zaremba-Niedzwiedzka K."/>
            <person name="Martijn J."/>
            <person name="Lind A.E."/>
            <person name="van Eijk R."/>
            <person name="Schleper C."/>
            <person name="Guy L."/>
            <person name="Ettema T.J."/>
        </authorList>
    </citation>
    <scope>NUCLEOTIDE SEQUENCE</scope>
</reference>
<protein>
    <submittedName>
        <fullName evidence="1">Uncharacterized protein</fullName>
    </submittedName>
</protein>
<dbReference type="EMBL" id="LAZR01053839">
    <property type="protein sequence ID" value="KKK79861.1"/>
    <property type="molecule type" value="Genomic_DNA"/>
</dbReference>
<gene>
    <name evidence="1" type="ORF">LCGC14_2829270</name>
</gene>
<feature type="non-terminal residue" evidence="1">
    <location>
        <position position="86"/>
    </location>
</feature>
<organism evidence="1">
    <name type="scientific">marine sediment metagenome</name>
    <dbReference type="NCBI Taxonomy" id="412755"/>
    <lineage>
        <taxon>unclassified sequences</taxon>
        <taxon>metagenomes</taxon>
        <taxon>ecological metagenomes</taxon>
    </lineage>
</organism>